<sequence>FALCLRPSSCINTLITFIQITSGIQVHLSYYLLYTNDQWSDTHLINDHYKLRKFHIIHAYGLAGLANFHKTNWAASFIFHHTLISRG</sequence>
<name>J3MD52_ORYBR</name>
<reference evidence="1" key="2">
    <citation type="submission" date="2013-04" db="UniProtKB">
        <authorList>
            <consortium name="EnsemblPlants"/>
        </authorList>
    </citation>
    <scope>IDENTIFICATION</scope>
</reference>
<dbReference type="Gramene" id="OB06G19460.1">
    <property type="protein sequence ID" value="OB06G19460.1"/>
    <property type="gene ID" value="OB06G19460"/>
</dbReference>
<proteinExistence type="predicted"/>
<dbReference type="HOGENOM" id="CLU_2489940_0_0_1"/>
<accession>J3MD52</accession>
<dbReference type="EnsemblPlants" id="OB06G19460.1">
    <property type="protein sequence ID" value="OB06G19460.1"/>
    <property type="gene ID" value="OB06G19460"/>
</dbReference>
<protein>
    <submittedName>
        <fullName evidence="1">Uncharacterized protein</fullName>
    </submittedName>
</protein>
<evidence type="ECO:0000313" key="1">
    <source>
        <dbReference type="EnsemblPlants" id="OB06G19460.1"/>
    </source>
</evidence>
<reference evidence="1" key="1">
    <citation type="journal article" date="2013" name="Nat. Commun.">
        <title>Whole-genome sequencing of Oryza brachyantha reveals mechanisms underlying Oryza genome evolution.</title>
        <authorList>
            <person name="Chen J."/>
            <person name="Huang Q."/>
            <person name="Gao D."/>
            <person name="Wang J."/>
            <person name="Lang Y."/>
            <person name="Liu T."/>
            <person name="Li B."/>
            <person name="Bai Z."/>
            <person name="Luis Goicoechea J."/>
            <person name="Liang C."/>
            <person name="Chen C."/>
            <person name="Zhang W."/>
            <person name="Sun S."/>
            <person name="Liao Y."/>
            <person name="Zhang X."/>
            <person name="Yang L."/>
            <person name="Song C."/>
            <person name="Wang M."/>
            <person name="Shi J."/>
            <person name="Liu G."/>
            <person name="Liu J."/>
            <person name="Zhou H."/>
            <person name="Zhou W."/>
            <person name="Yu Q."/>
            <person name="An N."/>
            <person name="Chen Y."/>
            <person name="Cai Q."/>
            <person name="Wang B."/>
            <person name="Liu B."/>
            <person name="Min J."/>
            <person name="Huang Y."/>
            <person name="Wu H."/>
            <person name="Li Z."/>
            <person name="Zhang Y."/>
            <person name="Yin Y."/>
            <person name="Song W."/>
            <person name="Jiang J."/>
            <person name="Jackson S.A."/>
            <person name="Wing R.A."/>
            <person name="Wang J."/>
            <person name="Chen M."/>
        </authorList>
    </citation>
    <scope>NUCLEOTIDE SEQUENCE [LARGE SCALE GENOMIC DNA]</scope>
    <source>
        <strain evidence="1">cv. IRGC 101232</strain>
    </source>
</reference>
<organism evidence="1">
    <name type="scientific">Oryza brachyantha</name>
    <name type="common">malo sina</name>
    <dbReference type="NCBI Taxonomy" id="4533"/>
    <lineage>
        <taxon>Eukaryota</taxon>
        <taxon>Viridiplantae</taxon>
        <taxon>Streptophyta</taxon>
        <taxon>Embryophyta</taxon>
        <taxon>Tracheophyta</taxon>
        <taxon>Spermatophyta</taxon>
        <taxon>Magnoliopsida</taxon>
        <taxon>Liliopsida</taxon>
        <taxon>Poales</taxon>
        <taxon>Poaceae</taxon>
        <taxon>BOP clade</taxon>
        <taxon>Oryzoideae</taxon>
        <taxon>Oryzeae</taxon>
        <taxon>Oryzinae</taxon>
        <taxon>Oryza</taxon>
    </lineage>
</organism>
<dbReference type="Proteomes" id="UP000006038">
    <property type="component" value="Chromosome 6"/>
</dbReference>
<keyword evidence="2" id="KW-1185">Reference proteome</keyword>
<evidence type="ECO:0000313" key="2">
    <source>
        <dbReference type="Proteomes" id="UP000006038"/>
    </source>
</evidence>
<dbReference type="AlphaFoldDB" id="J3MD52"/>